<dbReference type="SUPFAM" id="SSF56801">
    <property type="entry name" value="Acetyl-CoA synthetase-like"/>
    <property type="match status" value="1"/>
</dbReference>
<dbReference type="GO" id="GO:0009366">
    <property type="term" value="C:enterobactin synthetase complex"/>
    <property type="evidence" value="ECO:0007669"/>
    <property type="project" value="TreeGrafter"/>
</dbReference>
<dbReference type="GO" id="GO:0005829">
    <property type="term" value="C:cytosol"/>
    <property type="evidence" value="ECO:0007669"/>
    <property type="project" value="TreeGrafter"/>
</dbReference>
<feature type="non-terminal residue" evidence="3">
    <location>
        <position position="677"/>
    </location>
</feature>
<accession>A0A099L3D2</accession>
<dbReference type="Pfam" id="PF00668">
    <property type="entry name" value="Condensation"/>
    <property type="match status" value="1"/>
</dbReference>
<protein>
    <submittedName>
        <fullName evidence="3">Glutamate racemase</fullName>
        <ecNumber evidence="3">5.1.1.3</ecNumber>
    </submittedName>
</protein>
<comment type="caution">
    <text evidence="3">The sequence shown here is derived from an EMBL/GenBank/DDBJ whole genome shotgun (WGS) entry which is preliminary data.</text>
</comment>
<dbReference type="GO" id="GO:0008881">
    <property type="term" value="F:glutamate racemase activity"/>
    <property type="evidence" value="ECO:0007669"/>
    <property type="project" value="UniProtKB-EC"/>
</dbReference>
<evidence type="ECO:0000259" key="1">
    <source>
        <dbReference type="Pfam" id="PF00501"/>
    </source>
</evidence>
<dbReference type="GO" id="GO:0047527">
    <property type="term" value="F:2,3-dihydroxybenzoate-serine ligase activity"/>
    <property type="evidence" value="ECO:0007669"/>
    <property type="project" value="TreeGrafter"/>
</dbReference>
<dbReference type="InterPro" id="IPR042099">
    <property type="entry name" value="ANL_N_sf"/>
</dbReference>
<proteinExistence type="predicted"/>
<dbReference type="Gene3D" id="3.30.559.30">
    <property type="entry name" value="Nonribosomal peptide synthetase, condensation domain"/>
    <property type="match status" value="1"/>
</dbReference>
<dbReference type="AlphaFoldDB" id="A0A099L3D2"/>
<dbReference type="GO" id="GO:0031177">
    <property type="term" value="F:phosphopantetheine binding"/>
    <property type="evidence" value="ECO:0007669"/>
    <property type="project" value="TreeGrafter"/>
</dbReference>
<keyword evidence="3" id="KW-0413">Isomerase</keyword>
<dbReference type="Pfam" id="PF00501">
    <property type="entry name" value="AMP-binding"/>
    <property type="match status" value="1"/>
</dbReference>
<feature type="domain" description="AMP-dependent synthetase/ligase" evidence="1">
    <location>
        <begin position="491"/>
        <end position="666"/>
    </location>
</feature>
<dbReference type="FunFam" id="3.40.50.980:FF:000001">
    <property type="entry name" value="Non-ribosomal peptide synthetase"/>
    <property type="match status" value="1"/>
</dbReference>
<gene>
    <name evidence="3" type="ORF">GAB14E_1749</name>
</gene>
<dbReference type="InterPro" id="IPR023213">
    <property type="entry name" value="CAT-like_dom_sf"/>
</dbReference>
<reference evidence="3 4" key="1">
    <citation type="submission" date="2014-08" db="EMBL/GenBank/DDBJ databases">
        <title>Genomic and Phenotypic Diversity of Colwellia psychrerythraea strains from Disparate Marine Basins.</title>
        <authorList>
            <person name="Techtmann S.M."/>
            <person name="Stelling S.C."/>
            <person name="Utturkar S.M."/>
            <person name="Alshibli N."/>
            <person name="Harris A."/>
            <person name="Brown S.D."/>
            <person name="Hazen T.C."/>
        </authorList>
    </citation>
    <scope>NUCLEOTIDE SEQUENCE [LARGE SCALE GENOMIC DNA]</scope>
    <source>
        <strain evidence="3 4">GAB14E</strain>
    </source>
</reference>
<feature type="domain" description="Condensation" evidence="2">
    <location>
        <begin position="7"/>
        <end position="449"/>
    </location>
</feature>
<dbReference type="PANTHER" id="PTHR45527:SF14">
    <property type="entry name" value="PLIPASTATIN SYNTHASE SUBUNIT B"/>
    <property type="match status" value="1"/>
</dbReference>
<dbReference type="PROSITE" id="PS00455">
    <property type="entry name" value="AMP_BINDING"/>
    <property type="match status" value="1"/>
</dbReference>
<dbReference type="OrthoDB" id="9757559at2"/>
<dbReference type="Proteomes" id="UP000029868">
    <property type="component" value="Unassembled WGS sequence"/>
</dbReference>
<organism evidence="3 4">
    <name type="scientific">Colwellia psychrerythraea</name>
    <name type="common">Vibrio psychroerythus</name>
    <dbReference type="NCBI Taxonomy" id="28229"/>
    <lineage>
        <taxon>Bacteria</taxon>
        <taxon>Pseudomonadati</taxon>
        <taxon>Pseudomonadota</taxon>
        <taxon>Gammaproteobacteria</taxon>
        <taxon>Alteromonadales</taxon>
        <taxon>Colwelliaceae</taxon>
        <taxon>Colwellia</taxon>
    </lineage>
</organism>
<dbReference type="PANTHER" id="PTHR45527">
    <property type="entry name" value="NONRIBOSOMAL PEPTIDE SYNTHETASE"/>
    <property type="match status" value="1"/>
</dbReference>
<evidence type="ECO:0000313" key="4">
    <source>
        <dbReference type="Proteomes" id="UP000029868"/>
    </source>
</evidence>
<dbReference type="Gene3D" id="3.40.50.12780">
    <property type="entry name" value="N-terminal domain of ligase-like"/>
    <property type="match status" value="1"/>
</dbReference>
<dbReference type="InterPro" id="IPR020845">
    <property type="entry name" value="AMP-binding_CS"/>
</dbReference>
<dbReference type="SUPFAM" id="SSF52777">
    <property type="entry name" value="CoA-dependent acyltransferases"/>
    <property type="match status" value="2"/>
</dbReference>
<evidence type="ECO:0000313" key="3">
    <source>
        <dbReference type="EMBL" id="KGJ96607.1"/>
    </source>
</evidence>
<sequence length="677" mass="76031">RQDNKALFLSFAQERLWFIDKFNHGSAEYNMPAAFDVVGDFDVKAAEQAITRIIARHAVLRTVYIEDEQETLQHIQDSFDFTVQQHDLTFLCESEKQARLSALIAVDVKTPFNLGQDLMIRVSFILREEGQNKEGSEQQGTLLFNMHHIASDGWSMDVLIREFVTLYESIIAEQPDPLLPLEIQYVDYTNWQREYLQGEGLASQLSYWDKQLADLPSIHSLILDEPRPEEKQYAGARVSGQLSGDIACSLQHIAKAHQLTPFMLLHAALALVLARHSNSHDIVIGTPVANRLQAELEPLIGFFVNTLVLRLDTNHQDLSDYLAHVREVHLDAQSNQDVPFERLVEKLNISRSSAYTPVFQIMLTTDTDYGLGENKERQQLTLPGVTLSPLPAEHITAKFDLDIRISLNENGVNLEWVFDKAIFNEAHIIQFNDHLSRLLTGLATLNEKELSGPLQIRNLPVLSVQETNYLIREINDTEQYFPEDKCIHELFEAQALVTPNNIALVFEGEQLTYQALNQKANRVANYLVEQHHIIPDTLVGICVERSLDMVVGILGILKSGGAYVPLDPSYPEARLNYILSDADVSLVLTQESLLAKVGLGERQAVCLDGELLEHDPSATDQTDNVKKEALGLNSSHLAYVIYTSGSTGQPKGVAIRHSNTNAMLHWANSTFAPDELS</sequence>
<dbReference type="CDD" id="cd19531">
    <property type="entry name" value="LCL_NRPS-like"/>
    <property type="match status" value="1"/>
</dbReference>
<name>A0A099L3D2_COLPS</name>
<dbReference type="InterPro" id="IPR001242">
    <property type="entry name" value="Condensation_dom"/>
</dbReference>
<dbReference type="RefSeq" id="WP_156115661.1">
    <property type="nucleotide sequence ID" value="NZ_JQEC01000008.1"/>
</dbReference>
<dbReference type="GO" id="GO:0009239">
    <property type="term" value="P:enterobactin biosynthetic process"/>
    <property type="evidence" value="ECO:0007669"/>
    <property type="project" value="TreeGrafter"/>
</dbReference>
<dbReference type="EC" id="5.1.1.3" evidence="3"/>
<dbReference type="InterPro" id="IPR000873">
    <property type="entry name" value="AMP-dep_synth/lig_dom"/>
</dbReference>
<dbReference type="EMBL" id="JQEC01000008">
    <property type="protein sequence ID" value="KGJ96607.1"/>
    <property type="molecule type" value="Genomic_DNA"/>
</dbReference>
<feature type="non-terminal residue" evidence="3">
    <location>
        <position position="1"/>
    </location>
</feature>
<dbReference type="GO" id="GO:0043041">
    <property type="term" value="P:amino acid activation for nonribosomal peptide biosynthetic process"/>
    <property type="evidence" value="ECO:0007669"/>
    <property type="project" value="TreeGrafter"/>
</dbReference>
<evidence type="ECO:0000259" key="2">
    <source>
        <dbReference type="Pfam" id="PF00668"/>
    </source>
</evidence>
<dbReference type="Gene3D" id="3.30.559.10">
    <property type="entry name" value="Chloramphenicol acetyltransferase-like domain"/>
    <property type="match status" value="1"/>
</dbReference>